<reference evidence="1 2" key="1">
    <citation type="submission" date="2021-06" db="EMBL/GenBank/DDBJ databases">
        <authorList>
            <person name="Palmer J.M."/>
        </authorList>
    </citation>
    <scope>NUCLEOTIDE SEQUENCE [LARGE SCALE GENOMIC DNA]</scope>
    <source>
        <strain evidence="1 2">MEX-2019</strain>
        <tissue evidence="1">Muscle</tissue>
    </source>
</reference>
<dbReference type="AlphaFoldDB" id="A0AAV9SEV7"/>
<accession>A0AAV9SEV7</accession>
<evidence type="ECO:0000313" key="2">
    <source>
        <dbReference type="Proteomes" id="UP001311232"/>
    </source>
</evidence>
<organism evidence="1 2">
    <name type="scientific">Crenichthys baileyi</name>
    <name type="common">White River springfish</name>
    <dbReference type="NCBI Taxonomy" id="28760"/>
    <lineage>
        <taxon>Eukaryota</taxon>
        <taxon>Metazoa</taxon>
        <taxon>Chordata</taxon>
        <taxon>Craniata</taxon>
        <taxon>Vertebrata</taxon>
        <taxon>Euteleostomi</taxon>
        <taxon>Actinopterygii</taxon>
        <taxon>Neopterygii</taxon>
        <taxon>Teleostei</taxon>
        <taxon>Neoteleostei</taxon>
        <taxon>Acanthomorphata</taxon>
        <taxon>Ovalentaria</taxon>
        <taxon>Atherinomorphae</taxon>
        <taxon>Cyprinodontiformes</taxon>
        <taxon>Goodeidae</taxon>
        <taxon>Crenichthys</taxon>
    </lineage>
</organism>
<sequence length="112" mass="12577">MLSFSVGCFSSSKPMLSHYFFSFASGVLGGGGGGGGRGEGKRGNDLQFRMDNQSVRQSVYIMDFHFPLHLPSLPRLSFPPGVQLTSLPRAQKVTYRYKGVYHRELTASWRRW</sequence>
<keyword evidence="2" id="KW-1185">Reference proteome</keyword>
<comment type="caution">
    <text evidence="1">The sequence shown here is derived from an EMBL/GenBank/DDBJ whole genome shotgun (WGS) entry which is preliminary data.</text>
</comment>
<gene>
    <name evidence="1" type="ORF">CRENBAI_011880</name>
</gene>
<proteinExistence type="predicted"/>
<protein>
    <submittedName>
        <fullName evidence="1">Uncharacterized protein</fullName>
    </submittedName>
</protein>
<dbReference type="Proteomes" id="UP001311232">
    <property type="component" value="Unassembled WGS sequence"/>
</dbReference>
<dbReference type="EMBL" id="JAHHUM010000580">
    <property type="protein sequence ID" value="KAK5619329.1"/>
    <property type="molecule type" value="Genomic_DNA"/>
</dbReference>
<name>A0AAV9SEV7_9TELE</name>
<evidence type="ECO:0000313" key="1">
    <source>
        <dbReference type="EMBL" id="KAK5619329.1"/>
    </source>
</evidence>